<keyword evidence="3" id="KW-0863">Zinc-finger</keyword>
<dbReference type="InterPro" id="IPR051681">
    <property type="entry name" value="Ser/Thr_Kinases-Pseudokinases"/>
</dbReference>
<evidence type="ECO:0008006" key="8">
    <source>
        <dbReference type="Google" id="ProtNLM"/>
    </source>
</evidence>
<dbReference type="EMBL" id="JANAWD010000452">
    <property type="protein sequence ID" value="KAJ3479247.1"/>
    <property type="molecule type" value="Genomic_DNA"/>
</dbReference>
<accession>A0AAD5V0L9</accession>
<dbReference type="PANTHER" id="PTHR44329">
    <property type="entry name" value="SERINE/THREONINE-PROTEIN KINASE TNNI3K-RELATED"/>
    <property type="match status" value="1"/>
</dbReference>
<organism evidence="6 7">
    <name type="scientific">Meripilus lineatus</name>
    <dbReference type="NCBI Taxonomy" id="2056292"/>
    <lineage>
        <taxon>Eukaryota</taxon>
        <taxon>Fungi</taxon>
        <taxon>Dikarya</taxon>
        <taxon>Basidiomycota</taxon>
        <taxon>Agaricomycotina</taxon>
        <taxon>Agaricomycetes</taxon>
        <taxon>Polyporales</taxon>
        <taxon>Meripilaceae</taxon>
        <taxon>Meripilus</taxon>
    </lineage>
</organism>
<keyword evidence="3" id="KW-0862">Zinc</keyword>
<keyword evidence="3" id="KW-0479">Metal-binding</keyword>
<protein>
    <recommendedName>
        <fullName evidence="8">Non-specific serine/threonine protein kinase</fullName>
    </recommendedName>
</protein>
<evidence type="ECO:0000256" key="1">
    <source>
        <dbReference type="ARBA" id="ARBA00022741"/>
    </source>
</evidence>
<evidence type="ECO:0000313" key="7">
    <source>
        <dbReference type="Proteomes" id="UP001212997"/>
    </source>
</evidence>
<proteinExistence type="predicted"/>
<dbReference type="InterPro" id="IPR000719">
    <property type="entry name" value="Prot_kinase_dom"/>
</dbReference>
<feature type="domain" description="Protein kinase" evidence="4">
    <location>
        <begin position="269"/>
        <end position="480"/>
    </location>
</feature>
<evidence type="ECO:0000259" key="4">
    <source>
        <dbReference type="PROSITE" id="PS50011"/>
    </source>
</evidence>
<dbReference type="InterPro" id="IPR011009">
    <property type="entry name" value="Kinase-like_dom_sf"/>
</dbReference>
<comment type="caution">
    <text evidence="6">The sequence shown here is derived from an EMBL/GenBank/DDBJ whole genome shotgun (WGS) entry which is preliminary data.</text>
</comment>
<keyword evidence="7" id="KW-1185">Reference proteome</keyword>
<evidence type="ECO:0000259" key="5">
    <source>
        <dbReference type="PROSITE" id="PS50157"/>
    </source>
</evidence>
<dbReference type="GO" id="GO:0005524">
    <property type="term" value="F:ATP binding"/>
    <property type="evidence" value="ECO:0007669"/>
    <property type="project" value="UniProtKB-KW"/>
</dbReference>
<dbReference type="Pfam" id="PF00069">
    <property type="entry name" value="Pkinase"/>
    <property type="match status" value="1"/>
</dbReference>
<dbReference type="PROSITE" id="PS00028">
    <property type="entry name" value="ZINC_FINGER_C2H2_1"/>
    <property type="match status" value="1"/>
</dbReference>
<dbReference type="PROSITE" id="PS00109">
    <property type="entry name" value="PROTEIN_KINASE_TYR"/>
    <property type="match status" value="1"/>
</dbReference>
<dbReference type="PROSITE" id="PS50011">
    <property type="entry name" value="PROTEIN_KINASE_DOM"/>
    <property type="match status" value="1"/>
</dbReference>
<dbReference type="SUPFAM" id="SSF56112">
    <property type="entry name" value="Protein kinase-like (PK-like)"/>
    <property type="match status" value="1"/>
</dbReference>
<evidence type="ECO:0000256" key="3">
    <source>
        <dbReference type="PROSITE-ProRule" id="PRU00042"/>
    </source>
</evidence>
<feature type="domain" description="C2H2-type" evidence="5">
    <location>
        <begin position="3"/>
        <end position="33"/>
    </location>
</feature>
<sequence length="480" mass="53991">MEISCNIPDCGVRFTSRGLLGLHTRLKHNTNTAIEAERTTPNAETMIACYEDTLGVIGETCCAKYDEISSNERQQEWAKKFNHASEVLKELEQLPLETRKPPGMDVIKLIPGRLKFKHIMKSLQLEREGRLKASLEKLDAKMSEYVYPHVEAMIEWYNQCREVLASQEPNKENVERLKHLVGYLALLLNEESKLFQLSDGQTQSLLDLSFEVLRSDAFRSRQNATQPSLFSKGIGLDRDSASALRRGTSRLSEKTQALPSGMVVQGVARTGFYSLGPGVYGEVYEGALEDRKIAIKRLRIDLKPTATEQQKIHRYICREVLTWCLLDHPNVLPFYGVRDDPSDPNGIPHMISPLSSKGNVLHYLREVVPSEKLVWRLTTEIISGIQYLHGFDIVHGDLRPTNILIDCDQVKVCDFGLANFADSTSQGTISMDAGMQSPERTLSKHPVKYKPTKATDVFALGTVCWEVGQFSAAHEDCSIH</sequence>
<dbReference type="InterPro" id="IPR013087">
    <property type="entry name" value="Znf_C2H2_type"/>
</dbReference>
<dbReference type="InterPro" id="IPR008266">
    <property type="entry name" value="Tyr_kinase_AS"/>
</dbReference>
<keyword evidence="2" id="KW-0067">ATP-binding</keyword>
<gene>
    <name evidence="6" type="ORF">NLI96_g9194</name>
</gene>
<evidence type="ECO:0000313" key="6">
    <source>
        <dbReference type="EMBL" id="KAJ3479247.1"/>
    </source>
</evidence>
<dbReference type="GO" id="GO:0004672">
    <property type="term" value="F:protein kinase activity"/>
    <property type="evidence" value="ECO:0007669"/>
    <property type="project" value="InterPro"/>
</dbReference>
<name>A0AAD5V0L9_9APHY</name>
<dbReference type="AlphaFoldDB" id="A0AAD5V0L9"/>
<dbReference type="Gene3D" id="1.10.510.10">
    <property type="entry name" value="Transferase(Phosphotransferase) domain 1"/>
    <property type="match status" value="1"/>
</dbReference>
<keyword evidence="1" id="KW-0547">Nucleotide-binding</keyword>
<dbReference type="GO" id="GO:0097527">
    <property type="term" value="P:necroptotic signaling pathway"/>
    <property type="evidence" value="ECO:0007669"/>
    <property type="project" value="TreeGrafter"/>
</dbReference>
<reference evidence="6" key="1">
    <citation type="submission" date="2022-07" db="EMBL/GenBank/DDBJ databases">
        <title>Genome Sequence of Physisporinus lineatus.</title>
        <authorList>
            <person name="Buettner E."/>
        </authorList>
    </citation>
    <scope>NUCLEOTIDE SEQUENCE</scope>
    <source>
        <strain evidence="6">VT162</strain>
    </source>
</reference>
<dbReference type="Proteomes" id="UP001212997">
    <property type="component" value="Unassembled WGS sequence"/>
</dbReference>
<dbReference type="PANTHER" id="PTHR44329:SF298">
    <property type="entry name" value="MIXED LINEAGE KINASE DOMAIN-LIKE PROTEIN"/>
    <property type="match status" value="1"/>
</dbReference>
<evidence type="ECO:0000256" key="2">
    <source>
        <dbReference type="ARBA" id="ARBA00022840"/>
    </source>
</evidence>
<dbReference type="GO" id="GO:0008270">
    <property type="term" value="F:zinc ion binding"/>
    <property type="evidence" value="ECO:0007669"/>
    <property type="project" value="UniProtKB-KW"/>
</dbReference>
<dbReference type="PROSITE" id="PS50157">
    <property type="entry name" value="ZINC_FINGER_C2H2_2"/>
    <property type="match status" value="1"/>
</dbReference>